<comment type="caution">
    <text evidence="1">The sequence shown here is derived from an EMBL/GenBank/DDBJ whole genome shotgun (WGS) entry which is preliminary data.</text>
</comment>
<reference evidence="1" key="1">
    <citation type="journal article" date="2014" name="Front. Microbiol.">
        <title>High frequency of phylogenetically diverse reductive dehalogenase-homologous genes in deep subseafloor sedimentary metagenomes.</title>
        <authorList>
            <person name="Kawai M."/>
            <person name="Futagami T."/>
            <person name="Toyoda A."/>
            <person name="Takaki Y."/>
            <person name="Nishi S."/>
            <person name="Hori S."/>
            <person name="Arai W."/>
            <person name="Tsubouchi T."/>
            <person name="Morono Y."/>
            <person name="Uchiyama I."/>
            <person name="Ito T."/>
            <person name="Fujiyama A."/>
            <person name="Inagaki F."/>
            <person name="Takami H."/>
        </authorList>
    </citation>
    <scope>NUCLEOTIDE SEQUENCE</scope>
    <source>
        <strain evidence="1">Expedition CK06-06</strain>
    </source>
</reference>
<evidence type="ECO:0000313" key="1">
    <source>
        <dbReference type="EMBL" id="GAG80265.1"/>
    </source>
</evidence>
<dbReference type="AlphaFoldDB" id="X1ACR7"/>
<name>X1ACR7_9ZZZZ</name>
<organism evidence="1">
    <name type="scientific">marine sediment metagenome</name>
    <dbReference type="NCBI Taxonomy" id="412755"/>
    <lineage>
        <taxon>unclassified sequences</taxon>
        <taxon>metagenomes</taxon>
        <taxon>ecological metagenomes</taxon>
    </lineage>
</organism>
<protein>
    <submittedName>
        <fullName evidence="1">Uncharacterized protein</fullName>
    </submittedName>
</protein>
<sequence>MVNLQTIRKALRVFKQRKVMSIVQLVKVLNYSVPTVRNRLKEWNTFTSYNKNGSYYALPSVPEFDKHGLWKYKSVFFSKHGNMKKTIINLVKTSETGLDASQVGKLLGLIPRSFTSHLKALPSLCREKYEGRYVYFSSKKEVHLLQKKKREEELEEKKRILPSDADAIIILVDCIKHPDSSAEECALRLRKKAKHISAEAIRTLFEYHGIEKKTPDMPS</sequence>
<dbReference type="EMBL" id="BART01009735">
    <property type="protein sequence ID" value="GAG80265.1"/>
    <property type="molecule type" value="Genomic_DNA"/>
</dbReference>
<gene>
    <name evidence="1" type="ORF">S01H4_21476</name>
</gene>
<proteinExistence type="predicted"/>
<accession>X1ACR7</accession>